<dbReference type="InterPro" id="IPR016890">
    <property type="entry name" value="UCP028520"/>
</dbReference>
<dbReference type="PIRSF" id="PIRSF028520">
    <property type="entry name" value="UCP028520"/>
    <property type="match status" value="1"/>
</dbReference>
<evidence type="ECO:0000313" key="4">
    <source>
        <dbReference type="EMBL" id="PXA67306.1"/>
    </source>
</evidence>
<sequence>MTPELADRPMSLRRVRDTDTHQLLALNSAAVPAVNDLDVAELTAILGSSHNALAVVADTEPETVLGFAILFAAGADYASENYTWFSARAAQFLYVDRIVVAAGQRGQGLGALIYSGIFDAARALGTETVFCEVNLRPANPESLAFHKRLGFTEVGRQSTKNDTVVVSLLSASVSDTRSAPPE</sequence>
<dbReference type="SUPFAM" id="SSF55729">
    <property type="entry name" value="Acyl-CoA N-acyltransferases (Nat)"/>
    <property type="match status" value="1"/>
</dbReference>
<name>A0A317ZLL1_9MICO</name>
<dbReference type="AlphaFoldDB" id="A0A317ZLL1"/>
<evidence type="ECO:0000256" key="1">
    <source>
        <dbReference type="ARBA" id="ARBA00022679"/>
    </source>
</evidence>
<dbReference type="InterPro" id="IPR000182">
    <property type="entry name" value="GNAT_dom"/>
</dbReference>
<protein>
    <submittedName>
        <fullName evidence="4">GNAT family N-acetyltransferase</fullName>
    </submittedName>
</protein>
<dbReference type="InterPro" id="IPR050832">
    <property type="entry name" value="Bact_Acetyltransf"/>
</dbReference>
<dbReference type="PROSITE" id="PS51186">
    <property type="entry name" value="GNAT"/>
    <property type="match status" value="1"/>
</dbReference>
<comment type="caution">
    <text evidence="4">The sequence shown here is derived from an EMBL/GenBank/DDBJ whole genome shotgun (WGS) entry which is preliminary data.</text>
</comment>
<dbReference type="Pfam" id="PF00583">
    <property type="entry name" value="Acetyltransf_1"/>
    <property type="match status" value="1"/>
</dbReference>
<dbReference type="OrthoDB" id="6182349at2"/>
<proteinExistence type="predicted"/>
<dbReference type="CDD" id="cd04301">
    <property type="entry name" value="NAT_SF"/>
    <property type="match status" value="1"/>
</dbReference>
<evidence type="ECO:0000259" key="3">
    <source>
        <dbReference type="PROSITE" id="PS51186"/>
    </source>
</evidence>
<dbReference type="Proteomes" id="UP000246722">
    <property type="component" value="Unassembled WGS sequence"/>
</dbReference>
<dbReference type="GO" id="GO:0016747">
    <property type="term" value="F:acyltransferase activity, transferring groups other than amino-acyl groups"/>
    <property type="evidence" value="ECO:0007669"/>
    <property type="project" value="InterPro"/>
</dbReference>
<evidence type="ECO:0000256" key="2">
    <source>
        <dbReference type="ARBA" id="ARBA00023315"/>
    </source>
</evidence>
<evidence type="ECO:0000313" key="5">
    <source>
        <dbReference type="Proteomes" id="UP000246722"/>
    </source>
</evidence>
<accession>A0A317ZLL1</accession>
<dbReference type="RefSeq" id="WP_110126991.1">
    <property type="nucleotide sequence ID" value="NZ_QHLY01000012.1"/>
</dbReference>
<dbReference type="PANTHER" id="PTHR43877:SF2">
    <property type="entry name" value="AMINOALKYLPHOSPHONATE N-ACETYLTRANSFERASE-RELATED"/>
    <property type="match status" value="1"/>
</dbReference>
<feature type="domain" description="N-acetyltransferase" evidence="3">
    <location>
        <begin position="10"/>
        <end position="171"/>
    </location>
</feature>
<gene>
    <name evidence="4" type="ORF">CTB96_11190</name>
</gene>
<dbReference type="EMBL" id="QHLY01000012">
    <property type="protein sequence ID" value="PXA67306.1"/>
    <property type="molecule type" value="Genomic_DNA"/>
</dbReference>
<reference evidence="4 5" key="1">
    <citation type="submission" date="2018-05" db="EMBL/GenBank/DDBJ databases">
        <title>Genetic diversity of glacier-inhabiting Cryobacterium bacteria in China and description of Cryobacterium mengkeensis sp. nov. and Arthrobacter glacialis sp. nov.</title>
        <authorList>
            <person name="Liu Q."/>
            <person name="Xin Y.-H."/>
        </authorList>
    </citation>
    <scope>NUCLEOTIDE SEQUENCE [LARGE SCALE GENOMIC DNA]</scope>
    <source>
        <strain evidence="4 5">SK-1</strain>
    </source>
</reference>
<organism evidence="4 5">
    <name type="scientific">Cryobacterium arcticum</name>
    <dbReference type="NCBI Taxonomy" id="670052"/>
    <lineage>
        <taxon>Bacteria</taxon>
        <taxon>Bacillati</taxon>
        <taxon>Actinomycetota</taxon>
        <taxon>Actinomycetes</taxon>
        <taxon>Micrococcales</taxon>
        <taxon>Microbacteriaceae</taxon>
        <taxon>Cryobacterium</taxon>
    </lineage>
</organism>
<keyword evidence="5" id="KW-1185">Reference proteome</keyword>
<keyword evidence="1 4" id="KW-0808">Transferase</keyword>
<dbReference type="PANTHER" id="PTHR43877">
    <property type="entry name" value="AMINOALKYLPHOSPHONATE N-ACETYLTRANSFERASE-RELATED-RELATED"/>
    <property type="match status" value="1"/>
</dbReference>
<keyword evidence="2" id="KW-0012">Acyltransferase</keyword>
<dbReference type="Gene3D" id="3.40.630.30">
    <property type="match status" value="1"/>
</dbReference>
<dbReference type="InterPro" id="IPR016181">
    <property type="entry name" value="Acyl_CoA_acyltransferase"/>
</dbReference>